<reference evidence="2 3" key="1">
    <citation type="submission" date="2016-10" db="EMBL/GenBank/DDBJ databases">
        <authorList>
            <person name="de Groot N.N."/>
        </authorList>
    </citation>
    <scope>NUCLEOTIDE SEQUENCE [LARGE SCALE GENOMIC DNA]</scope>
    <source>
        <strain evidence="2 3">DSM 18979</strain>
    </source>
</reference>
<dbReference type="EMBL" id="FOHU01000001">
    <property type="protein sequence ID" value="SES71473.1"/>
    <property type="molecule type" value="Genomic_DNA"/>
</dbReference>
<organism evidence="2 3">
    <name type="scientific">Natronincola peptidivorans</name>
    <dbReference type="NCBI Taxonomy" id="426128"/>
    <lineage>
        <taxon>Bacteria</taxon>
        <taxon>Bacillati</taxon>
        <taxon>Bacillota</taxon>
        <taxon>Clostridia</taxon>
        <taxon>Peptostreptococcales</taxon>
        <taxon>Natronincolaceae</taxon>
        <taxon>Natronincola</taxon>
    </lineage>
</organism>
<evidence type="ECO:0000313" key="2">
    <source>
        <dbReference type="EMBL" id="SES71473.1"/>
    </source>
</evidence>
<dbReference type="Pfam" id="PF23981">
    <property type="entry name" value="DUF7305"/>
    <property type="match status" value="1"/>
</dbReference>
<evidence type="ECO:0000313" key="3">
    <source>
        <dbReference type="Proteomes" id="UP000199568"/>
    </source>
</evidence>
<evidence type="ECO:0000259" key="1">
    <source>
        <dbReference type="Pfam" id="PF23981"/>
    </source>
</evidence>
<proteinExistence type="predicted"/>
<dbReference type="STRING" id="426128.SAMN05660297_00358"/>
<dbReference type="Gene3D" id="2.160.20.120">
    <property type="match status" value="1"/>
</dbReference>
<keyword evidence="3" id="KW-1185">Reference proteome</keyword>
<sequence>MLRKYLYNQKGMVLPLVLILFMVLFLLSVVALNISSADNRHSTYQAKRMQAYYLARSGAEALGNYIVNQSESLTPSQLGSLINNISNITSEEIKLDDNDEGYFEILVEQNDDELNIISTGNVGDVQDTVILTLNKTTESILADFEHALFADNKITFSGSTKILGSVASSFTSASQISFNSSGGQYIDGDIYLLNSSLTKSDIAYSEKILGNLKVIPAPMTFTMPSFPDFDEVSSSLPIIESKLTAGWNPSPPYVISSSGWYKEGIQVNSRLEINVGDEDLIIRTKNLNISGSGGSNRGIYINRTGTGKLYLYIDEDFTVTSSGVINPDGNPEDALIFFKSSNFAPAGNPIIKSLLYGENAMITIGHSANIQGHIITGGNRVTISGAGTAVVRAIYAPNATVNMEGSGSVKGIIISNELNMSGNSSLEYTDLSGDSSLDMLLGKTSYRYTIWR</sequence>
<feature type="domain" description="DUF7305" evidence="1">
    <location>
        <begin position="261"/>
        <end position="377"/>
    </location>
</feature>
<dbReference type="RefSeq" id="WP_090438377.1">
    <property type="nucleotide sequence ID" value="NZ_FOHU01000001.1"/>
</dbReference>
<dbReference type="Proteomes" id="UP000199568">
    <property type="component" value="Unassembled WGS sequence"/>
</dbReference>
<gene>
    <name evidence="2" type="ORF">SAMN05660297_00358</name>
</gene>
<protein>
    <recommendedName>
        <fullName evidence="1">DUF7305 domain-containing protein</fullName>
    </recommendedName>
</protein>
<dbReference type="InterPro" id="IPR055729">
    <property type="entry name" value="DUF7305"/>
</dbReference>
<name>A0A1H9YQY0_9FIRM</name>
<dbReference type="OrthoDB" id="2588291at2"/>
<dbReference type="AlphaFoldDB" id="A0A1H9YQY0"/>
<accession>A0A1H9YQY0</accession>